<dbReference type="NCBIfam" id="TIGR02254">
    <property type="entry name" value="YjjG_YfnB"/>
    <property type="match status" value="1"/>
</dbReference>
<evidence type="ECO:0000313" key="1">
    <source>
        <dbReference type="EMBL" id="ARF15094.1"/>
    </source>
</evidence>
<evidence type="ECO:0000313" key="2">
    <source>
        <dbReference type="Proteomes" id="UP000192486"/>
    </source>
</evidence>
<dbReference type="RefSeq" id="WP_051210421.1">
    <property type="nucleotide sequence ID" value="NZ_CP015108.1"/>
</dbReference>
<dbReference type="InterPro" id="IPR036412">
    <property type="entry name" value="HAD-like_sf"/>
</dbReference>
<dbReference type="PRINTS" id="PR00413">
    <property type="entry name" value="HADHALOGNASE"/>
</dbReference>
<dbReference type="Pfam" id="PF00702">
    <property type="entry name" value="Hydrolase"/>
    <property type="match status" value="1"/>
</dbReference>
<dbReference type="InterPro" id="IPR023214">
    <property type="entry name" value="HAD_sf"/>
</dbReference>
<dbReference type="SFLD" id="SFLDG01129">
    <property type="entry name" value="C1.5:_HAD__Beta-PGM__Phosphata"/>
    <property type="match status" value="1"/>
</dbReference>
<dbReference type="PANTHER" id="PTHR47478:SF1">
    <property type="entry name" value="PYRIMIDINE 5'-NUCLEOTIDASE YJJG"/>
    <property type="match status" value="1"/>
</dbReference>
<dbReference type="Gene3D" id="1.10.150.240">
    <property type="entry name" value="Putative phosphatase, domain 2"/>
    <property type="match status" value="1"/>
</dbReference>
<dbReference type="InterPro" id="IPR006439">
    <property type="entry name" value="HAD-SF_hydro_IA"/>
</dbReference>
<dbReference type="InterPro" id="IPR052550">
    <property type="entry name" value="Pyrimidine_5'-ntase_YjjG"/>
</dbReference>
<gene>
    <name evidence="1" type="ORF">SporoS204_13605</name>
</gene>
<dbReference type="InterPro" id="IPR011951">
    <property type="entry name" value="HAD-SF_hydro_IA_YjjG/PynA"/>
</dbReference>
<dbReference type="EMBL" id="CP015108">
    <property type="protein sequence ID" value="ARF15094.1"/>
    <property type="molecule type" value="Genomic_DNA"/>
</dbReference>
<dbReference type="PANTHER" id="PTHR47478">
    <property type="match status" value="1"/>
</dbReference>
<dbReference type="SFLD" id="SFLDG01135">
    <property type="entry name" value="C1.5.6:_HAD__Beta-PGM__Phospha"/>
    <property type="match status" value="1"/>
</dbReference>
<dbReference type="InterPro" id="IPR023198">
    <property type="entry name" value="PGP-like_dom2"/>
</dbReference>
<dbReference type="NCBIfam" id="TIGR01509">
    <property type="entry name" value="HAD-SF-IA-v3"/>
    <property type="match status" value="1"/>
</dbReference>
<dbReference type="SFLD" id="SFLDS00003">
    <property type="entry name" value="Haloacid_Dehalogenase"/>
    <property type="match status" value="1"/>
</dbReference>
<protein>
    <submittedName>
        <fullName evidence="1">2-haloalkanoic acid dehalogenase</fullName>
    </submittedName>
</protein>
<dbReference type="Proteomes" id="UP000192486">
    <property type="component" value="Chromosome"/>
</dbReference>
<dbReference type="SUPFAM" id="SSF56784">
    <property type="entry name" value="HAD-like"/>
    <property type="match status" value="1"/>
</dbReference>
<dbReference type="NCBIfam" id="TIGR01549">
    <property type="entry name" value="HAD-SF-IA-v1"/>
    <property type="match status" value="1"/>
</dbReference>
<keyword evidence="2" id="KW-1185">Reference proteome</keyword>
<proteinExistence type="predicted"/>
<dbReference type="Gene3D" id="3.40.50.1000">
    <property type="entry name" value="HAD superfamily/HAD-like"/>
    <property type="match status" value="1"/>
</dbReference>
<reference evidence="1 2" key="1">
    <citation type="submission" date="2016-04" db="EMBL/GenBank/DDBJ databases">
        <title>Comparative Genomics and Epigenetics of Sporosarcina ureae.</title>
        <authorList>
            <person name="Oliver A.S."/>
            <person name="Cooper K.K."/>
        </authorList>
    </citation>
    <scope>NUCLEOTIDE SEQUENCE [LARGE SCALE GENOMIC DNA]</scope>
    <source>
        <strain evidence="1 2">S204</strain>
    </source>
</reference>
<accession>A0ABN4YUS9</accession>
<organism evidence="1 2">
    <name type="scientific">Sporosarcina ureae</name>
    <dbReference type="NCBI Taxonomy" id="1571"/>
    <lineage>
        <taxon>Bacteria</taxon>
        <taxon>Bacillati</taxon>
        <taxon>Bacillota</taxon>
        <taxon>Bacilli</taxon>
        <taxon>Bacillales</taxon>
        <taxon>Caryophanaceae</taxon>
        <taxon>Sporosarcina</taxon>
    </lineage>
</organism>
<name>A0ABN4YUS9_SPOUR</name>
<dbReference type="CDD" id="cd04305">
    <property type="entry name" value="HAD_Neu5Ac-Pase_like"/>
    <property type="match status" value="1"/>
</dbReference>
<sequence length="232" mass="26506">MPYDVLLFDLDDTLFDFAETEKHALGNTFNTFGLPNGLEAYRDTYRAISSVIWDDLEQGRITIEELKVERFRRLFAHHELQLDAAHFGELYIENLGHESHMIDGVEEMISKLSDYRLAILTNGFTIAQHARIAGSPLRNTFEAIIASEETGYKKPQPEIFDYTFQKLGITDPSRVLMIGDSLTSDIQGGINAGIDTCWFNRDRRENHIGIQPTYEIHSWAEFSVGRTTVKNN</sequence>